<dbReference type="Gene3D" id="1.10.238.10">
    <property type="entry name" value="EF-hand"/>
    <property type="match status" value="4"/>
</dbReference>
<feature type="domain" description="EF-hand" evidence="4">
    <location>
        <begin position="665"/>
        <end position="700"/>
    </location>
</feature>
<proteinExistence type="predicted"/>
<dbReference type="SUPFAM" id="SSF47473">
    <property type="entry name" value="EF-hand"/>
    <property type="match status" value="4"/>
</dbReference>
<evidence type="ECO:0000313" key="5">
    <source>
        <dbReference type="EMBL" id="KAG2387381.1"/>
    </source>
</evidence>
<dbReference type="SMART" id="SM00054">
    <property type="entry name" value="EFh"/>
    <property type="match status" value="6"/>
</dbReference>
<accession>A0AA88GWU5</accession>
<protein>
    <recommendedName>
        <fullName evidence="4">EF-hand domain-containing protein</fullName>
    </recommendedName>
</protein>
<dbReference type="AlphaFoldDB" id="A0AA88GWU5"/>
<evidence type="ECO:0000313" key="6">
    <source>
        <dbReference type="Proteomes" id="UP000816034"/>
    </source>
</evidence>
<feature type="region of interest" description="Disordered" evidence="3">
    <location>
        <begin position="63"/>
        <end position="103"/>
    </location>
</feature>
<sequence>MEQLRKAFQKHDTLGDGRCDPSQFRNVLSAFGVTNGVNNVVKRFTSDGRVDYREFLDYFDKSRKEKASSSPKQTTIASNQPNSNVLSSPRSLTNTPNKKENNPGLLEIKLFNFRKTIEKELKKLDQQNSGLVAKDSFVHVLGKCGFDNTEAINTIVGSVGSGEHVNYELFLSLIGPNEQRSAMSLPQRGIRGDRKVFHELNASFYDQLKNKDPLSCGLIEENQFKKVIVSHFPSNYLPSLNERIKECTSGGKVDYNQFVMKILEDKRLENSEYSPRGIKTYPYKTSEILDAELNPDAKPKFEGSLATFPKRDSVGDILSFTPEHTNEERPLKRYVSPTFKSDFTLSVASQENDSSKILTTPLKSPLLQFSEYEKEEKKYGKKISPHKESTIERTPSKKHFQNTVINASDDNPLCNPKSDSSYAQLQEMKRKNHELREAINKVRTELNRNKILKNQISDTLDNCGEISSSEMKNMILKAGIGLSEEQVNYVINKCDHNKDGFIDYYDYNTLTAGVGESAFETNLQNNGLLKEEAVERSQKPKKQFPNAPTFKHQIQVGFRKENTPLPNQKLADISAEKTLQPSQVQTQDVAEDDERAEVVPEPSTIIDEAQQMVEDGTSFTLSDTTSEANTSVVPSSSIASSKQLQHSTKSNYRLLAFHVADKLKSSAPSMQKAFKSFLLDKDGTISQKEFLNGLTKMGISISPEEVDSLMKNITQDKKLNYTNFAKLIDSSYWGYSKHQDSVDEPSPRRVSKEEEIINRRIRSELVDSTGMNPVQIRESLRSVDNDKQMSLPPERFKIALKLINPSLPDWIVDRAVRKSALDNGRCDYNKFLCDLGFKLPDDNNVFTQQVVKKQDVFNVENQKELLDLGALNRSCYDLDDCSTCQTPRKDEQTLEKSMGKKKTILLNSSISNLLENENTASPTTFTPKGVRYSSTPPSRNPLFGEDISSSGIKVGYSSKPKEESMSSKKVFEKEYNLSSGIGTFVNELPEVQSPRKMLNLQLSSTFDLSGQQPSTQTTKKSAKKLYSQKHNTEISIVSKEPQSPRAKQTQKQKIDTKELLFSKMEEHHKSAKDAFRKMDAYSRGSLSIEDVQRVFKDMNVHVSKDEIKKVFNIEDNRNAEPINFTQFAATFKPAENVAKEDPHPPSPRGKVAKHNQSSLDYLLKGEGKTLTQDASRGRSNSVPNRRDMFRSLSGNIISWQE</sequence>
<dbReference type="PROSITE" id="PS00018">
    <property type="entry name" value="EF_HAND_1"/>
    <property type="match status" value="1"/>
</dbReference>
<dbReference type="Pfam" id="PF13499">
    <property type="entry name" value="EF-hand_7"/>
    <property type="match status" value="1"/>
</dbReference>
<keyword evidence="6" id="KW-1185">Reference proteome</keyword>
<evidence type="ECO:0000256" key="2">
    <source>
        <dbReference type="SAM" id="Coils"/>
    </source>
</evidence>
<feature type="compositionally biased region" description="Polar residues" evidence="3">
    <location>
        <begin position="68"/>
        <end position="96"/>
    </location>
</feature>
<evidence type="ECO:0000259" key="4">
    <source>
        <dbReference type="PROSITE" id="PS50222"/>
    </source>
</evidence>
<dbReference type="GeneID" id="68094169"/>
<reference evidence="5 6" key="1">
    <citation type="journal article" date="2018" name="BMC Genomics">
        <title>The genome of Naegleria lovaniensis, the basis for a comparative approach to unravel pathogenicity factors of the human pathogenic amoeba N. fowleri.</title>
        <authorList>
            <person name="Liechti N."/>
            <person name="Schurch N."/>
            <person name="Bruggmann R."/>
            <person name="Wittwer M."/>
        </authorList>
    </citation>
    <scope>NUCLEOTIDE SEQUENCE [LARGE SCALE GENOMIC DNA]</scope>
    <source>
        <strain evidence="5 6">ATCC 30569</strain>
    </source>
</reference>
<dbReference type="InterPro" id="IPR018247">
    <property type="entry name" value="EF_Hand_1_Ca_BS"/>
</dbReference>
<keyword evidence="2" id="KW-0175">Coiled coil</keyword>
<feature type="region of interest" description="Disordered" evidence="3">
    <location>
        <begin position="917"/>
        <end position="946"/>
    </location>
</feature>
<dbReference type="EMBL" id="PYSW02000013">
    <property type="protein sequence ID" value="KAG2387381.1"/>
    <property type="molecule type" value="Genomic_DNA"/>
</dbReference>
<name>A0AA88GWU5_NAELO</name>
<feature type="compositionally biased region" description="Low complexity" evidence="3">
    <location>
        <begin position="631"/>
        <end position="641"/>
    </location>
</feature>
<dbReference type="Proteomes" id="UP000816034">
    <property type="component" value="Unassembled WGS sequence"/>
</dbReference>
<dbReference type="RefSeq" id="XP_044551373.1">
    <property type="nucleotide sequence ID" value="XM_044691051.1"/>
</dbReference>
<gene>
    <name evidence="5" type="ORF">C9374_001713</name>
</gene>
<feature type="region of interest" description="Disordered" evidence="3">
    <location>
        <begin position="1137"/>
        <end position="1156"/>
    </location>
</feature>
<feature type="compositionally biased region" description="Polar residues" evidence="3">
    <location>
        <begin position="1169"/>
        <end position="1183"/>
    </location>
</feature>
<dbReference type="PANTHER" id="PTHR20875">
    <property type="entry name" value="EF-HAND CALCIUM-BINDING DOMAIN-CONTAINING PROTEIN 6-RELATED"/>
    <property type="match status" value="1"/>
</dbReference>
<dbReference type="InterPro" id="IPR002048">
    <property type="entry name" value="EF_hand_dom"/>
</dbReference>
<evidence type="ECO:0000256" key="3">
    <source>
        <dbReference type="SAM" id="MobiDB-lite"/>
    </source>
</evidence>
<comment type="caution">
    <text evidence="5">The sequence shown here is derived from an EMBL/GenBank/DDBJ whole genome shotgun (WGS) entry which is preliminary data.</text>
</comment>
<dbReference type="CDD" id="cd00051">
    <property type="entry name" value="EFh"/>
    <property type="match status" value="2"/>
</dbReference>
<dbReference type="PROSITE" id="PS50222">
    <property type="entry name" value="EF_HAND_2"/>
    <property type="match status" value="4"/>
</dbReference>
<feature type="domain" description="EF-hand" evidence="4">
    <location>
        <begin position="1"/>
        <end position="34"/>
    </location>
</feature>
<feature type="compositionally biased region" description="Polar residues" evidence="3">
    <location>
        <begin position="919"/>
        <end position="937"/>
    </location>
</feature>
<feature type="domain" description="EF-hand" evidence="4">
    <location>
        <begin position="1066"/>
        <end position="1101"/>
    </location>
</feature>
<feature type="region of interest" description="Disordered" evidence="3">
    <location>
        <begin position="1163"/>
        <end position="1187"/>
    </location>
</feature>
<dbReference type="PANTHER" id="PTHR20875:SF0">
    <property type="entry name" value="GH12158P"/>
    <property type="match status" value="1"/>
</dbReference>
<dbReference type="GO" id="GO:0005509">
    <property type="term" value="F:calcium ion binding"/>
    <property type="evidence" value="ECO:0007669"/>
    <property type="project" value="InterPro"/>
</dbReference>
<feature type="domain" description="EF-hand" evidence="4">
    <location>
        <begin position="482"/>
        <end position="517"/>
    </location>
</feature>
<evidence type="ECO:0000256" key="1">
    <source>
        <dbReference type="ARBA" id="ARBA00022837"/>
    </source>
</evidence>
<dbReference type="InterPro" id="IPR052603">
    <property type="entry name" value="EFCB6"/>
</dbReference>
<feature type="region of interest" description="Disordered" evidence="3">
    <location>
        <begin position="620"/>
        <end position="644"/>
    </location>
</feature>
<dbReference type="InterPro" id="IPR011992">
    <property type="entry name" value="EF-hand-dom_pair"/>
</dbReference>
<organism evidence="5 6">
    <name type="scientific">Naegleria lovaniensis</name>
    <name type="common">Amoeba</name>
    <dbReference type="NCBI Taxonomy" id="51637"/>
    <lineage>
        <taxon>Eukaryota</taxon>
        <taxon>Discoba</taxon>
        <taxon>Heterolobosea</taxon>
        <taxon>Tetramitia</taxon>
        <taxon>Eutetramitia</taxon>
        <taxon>Vahlkampfiidae</taxon>
        <taxon>Naegleria</taxon>
    </lineage>
</organism>
<feature type="compositionally biased region" description="Polar residues" evidence="3">
    <location>
        <begin position="620"/>
        <end position="630"/>
    </location>
</feature>
<feature type="coiled-coil region" evidence="2">
    <location>
        <begin position="425"/>
        <end position="455"/>
    </location>
</feature>
<keyword evidence="1" id="KW-0106">Calcium</keyword>